<reference evidence="2 3" key="1">
    <citation type="journal article" date="2014" name="Nature">
        <title>Sequential evolution of bacterial morphology by co-option of a developmental regulator.</title>
        <authorList>
            <person name="Jiang C."/>
            <person name="Brown P.J."/>
            <person name="Ducret A."/>
            <person name="Brun Y.V."/>
        </authorList>
    </citation>
    <scope>NUCLEOTIDE SEQUENCE [LARGE SCALE GENOMIC DNA]</scope>
    <source>
        <strain evidence="2 3">DSM 16100</strain>
    </source>
</reference>
<name>V4PW80_9CAUL</name>
<proteinExistence type="predicted"/>
<protein>
    <submittedName>
        <fullName evidence="2">Uncharacterized protein</fullName>
    </submittedName>
</protein>
<feature type="region of interest" description="Disordered" evidence="1">
    <location>
        <begin position="1"/>
        <end position="24"/>
    </location>
</feature>
<evidence type="ECO:0000313" key="2">
    <source>
        <dbReference type="EMBL" id="ESQ92606.1"/>
    </source>
</evidence>
<organism evidence="2 3">
    <name type="scientific">Asticcacaulis benevestitus DSM 16100 = ATCC BAA-896</name>
    <dbReference type="NCBI Taxonomy" id="1121022"/>
    <lineage>
        <taxon>Bacteria</taxon>
        <taxon>Pseudomonadati</taxon>
        <taxon>Pseudomonadota</taxon>
        <taxon>Alphaproteobacteria</taxon>
        <taxon>Caulobacterales</taxon>
        <taxon>Caulobacteraceae</taxon>
        <taxon>Asticcacaulis</taxon>
    </lineage>
</organism>
<evidence type="ECO:0000313" key="3">
    <source>
        <dbReference type="Proteomes" id="UP000017837"/>
    </source>
</evidence>
<dbReference type="AlphaFoldDB" id="V4PW80"/>
<dbReference type="Proteomes" id="UP000017837">
    <property type="component" value="Unassembled WGS sequence"/>
</dbReference>
<accession>V4PW80</accession>
<gene>
    <name evidence="2" type="ORF">ABENE_08185</name>
</gene>
<dbReference type="EMBL" id="AWGB01000012">
    <property type="protein sequence ID" value="ESQ92606.1"/>
    <property type="molecule type" value="Genomic_DNA"/>
</dbReference>
<comment type="caution">
    <text evidence="2">The sequence shown here is derived from an EMBL/GenBank/DDBJ whole genome shotgun (WGS) entry which is preliminary data.</text>
</comment>
<evidence type="ECO:0000256" key="1">
    <source>
        <dbReference type="SAM" id="MobiDB-lite"/>
    </source>
</evidence>
<keyword evidence="3" id="KW-1185">Reference proteome</keyword>
<sequence length="59" mass="6439">MMEKMPDLARSNIGFEGTDLPKKHNQTEGLHQAAGVVRKSDLLKGDLPEAVWNFTAMGG</sequence>
<dbReference type="PATRIC" id="fig|1121022.4.peg.1647"/>